<name>A0ABQ5GVL3_9ASTR</name>
<proteinExistence type="predicted"/>
<reference evidence="2" key="1">
    <citation type="journal article" date="2022" name="Int. J. Mol. Sci.">
        <title>Draft Genome of Tanacetum Coccineum: Genomic Comparison of Closely Related Tanacetum-Family Plants.</title>
        <authorList>
            <person name="Yamashiro T."/>
            <person name="Shiraishi A."/>
            <person name="Nakayama K."/>
            <person name="Satake H."/>
        </authorList>
    </citation>
    <scope>NUCLEOTIDE SEQUENCE</scope>
</reference>
<comment type="caution">
    <text evidence="2">The sequence shown here is derived from an EMBL/GenBank/DDBJ whole genome shotgun (WGS) entry which is preliminary data.</text>
</comment>
<dbReference type="Proteomes" id="UP001151760">
    <property type="component" value="Unassembled WGS sequence"/>
</dbReference>
<protein>
    <submittedName>
        <fullName evidence="2">Uncharacterized protein</fullName>
    </submittedName>
</protein>
<feature type="region of interest" description="Disordered" evidence="1">
    <location>
        <begin position="120"/>
        <end position="139"/>
    </location>
</feature>
<evidence type="ECO:0000313" key="2">
    <source>
        <dbReference type="EMBL" id="GJT79682.1"/>
    </source>
</evidence>
<accession>A0ABQ5GVL3</accession>
<evidence type="ECO:0000313" key="3">
    <source>
        <dbReference type="Proteomes" id="UP001151760"/>
    </source>
</evidence>
<sequence length="168" mass="18432">MIVPWGKIVRIDKSDDLIEINVLKKDDELVEMGDLNVSDIDVAGMVNEAATVTGMKHNSTGVGTTIFGMSITSKEVRLGLVEKIKASALDDVIYGLTTAERKATHALILDLERGFNYLNSDSDDTPSKEHNRDITTNTGLNSSVSNVTLIDDDTTPSMDHHWSRPWMG</sequence>
<keyword evidence="3" id="KW-1185">Reference proteome</keyword>
<gene>
    <name evidence="2" type="ORF">Tco_1054024</name>
</gene>
<evidence type="ECO:0000256" key="1">
    <source>
        <dbReference type="SAM" id="MobiDB-lite"/>
    </source>
</evidence>
<dbReference type="EMBL" id="BQNB010018921">
    <property type="protein sequence ID" value="GJT79682.1"/>
    <property type="molecule type" value="Genomic_DNA"/>
</dbReference>
<organism evidence="2 3">
    <name type="scientific">Tanacetum coccineum</name>
    <dbReference type="NCBI Taxonomy" id="301880"/>
    <lineage>
        <taxon>Eukaryota</taxon>
        <taxon>Viridiplantae</taxon>
        <taxon>Streptophyta</taxon>
        <taxon>Embryophyta</taxon>
        <taxon>Tracheophyta</taxon>
        <taxon>Spermatophyta</taxon>
        <taxon>Magnoliopsida</taxon>
        <taxon>eudicotyledons</taxon>
        <taxon>Gunneridae</taxon>
        <taxon>Pentapetalae</taxon>
        <taxon>asterids</taxon>
        <taxon>campanulids</taxon>
        <taxon>Asterales</taxon>
        <taxon>Asteraceae</taxon>
        <taxon>Asteroideae</taxon>
        <taxon>Anthemideae</taxon>
        <taxon>Anthemidinae</taxon>
        <taxon>Tanacetum</taxon>
    </lineage>
</organism>
<reference evidence="2" key="2">
    <citation type="submission" date="2022-01" db="EMBL/GenBank/DDBJ databases">
        <authorList>
            <person name="Yamashiro T."/>
            <person name="Shiraishi A."/>
            <person name="Satake H."/>
            <person name="Nakayama K."/>
        </authorList>
    </citation>
    <scope>NUCLEOTIDE SEQUENCE</scope>
</reference>